<protein>
    <submittedName>
        <fullName evidence="2">Arm DNA-binding domain-containing protein</fullName>
    </submittedName>
</protein>
<dbReference type="InterPro" id="IPR028259">
    <property type="entry name" value="AP2-like_int_N"/>
</dbReference>
<name>A0AAP9J3P0_PANTH</name>
<evidence type="ECO:0000313" key="3">
    <source>
        <dbReference type="EMBL" id="QDM47481.1"/>
    </source>
</evidence>
<dbReference type="Pfam" id="PF14657">
    <property type="entry name" value="Arm-DNA-bind_4"/>
    <property type="match status" value="1"/>
</dbReference>
<reference evidence="2 5" key="2">
    <citation type="submission" date="2022-05" db="EMBL/GenBank/DDBJ databases">
        <title>Genome Sequencing of Bee-Associated Microbes.</title>
        <authorList>
            <person name="Dunlap C."/>
        </authorList>
    </citation>
    <scope>NUCLEOTIDE SEQUENCE [LARGE SCALE GENOMIC DNA]</scope>
    <source>
        <strain evidence="2 5">NRRL B-14613</strain>
    </source>
</reference>
<organism evidence="3 4">
    <name type="scientific">Paenibacillus thiaminolyticus</name>
    <name type="common">Bacillus thiaminolyticus</name>
    <dbReference type="NCBI Taxonomy" id="49283"/>
    <lineage>
        <taxon>Bacteria</taxon>
        <taxon>Bacillati</taxon>
        <taxon>Bacillota</taxon>
        <taxon>Bacilli</taxon>
        <taxon>Bacillales</taxon>
        <taxon>Paenibacillaceae</taxon>
        <taxon>Paenibacillus</taxon>
    </lineage>
</organism>
<dbReference type="Proteomes" id="UP000315377">
    <property type="component" value="Chromosome"/>
</dbReference>
<dbReference type="Proteomes" id="UP001209276">
    <property type="component" value="Unassembled WGS sequence"/>
</dbReference>
<gene>
    <name evidence="3" type="ORF">FLT43_25130</name>
    <name evidence="2" type="ORF">M5W83_26050</name>
</gene>
<evidence type="ECO:0000313" key="5">
    <source>
        <dbReference type="Proteomes" id="UP001209276"/>
    </source>
</evidence>
<keyword evidence="2" id="KW-0238">DNA-binding</keyword>
<evidence type="ECO:0000313" key="4">
    <source>
        <dbReference type="Proteomes" id="UP000315377"/>
    </source>
</evidence>
<dbReference type="AlphaFoldDB" id="A0AAP9J3P0"/>
<dbReference type="GeneID" id="99991640"/>
<evidence type="ECO:0000259" key="1">
    <source>
        <dbReference type="Pfam" id="PF14657"/>
    </source>
</evidence>
<dbReference type="EMBL" id="CP041405">
    <property type="protein sequence ID" value="QDM47481.1"/>
    <property type="molecule type" value="Genomic_DNA"/>
</dbReference>
<dbReference type="EMBL" id="JAMDMM010000061">
    <property type="protein sequence ID" value="MCY9610616.1"/>
    <property type="molecule type" value="Genomic_DNA"/>
</dbReference>
<accession>A0AAP9J3P0</accession>
<dbReference type="GO" id="GO:0003677">
    <property type="term" value="F:DNA binding"/>
    <property type="evidence" value="ECO:0007669"/>
    <property type="project" value="UniProtKB-KW"/>
</dbReference>
<keyword evidence="5" id="KW-1185">Reference proteome</keyword>
<evidence type="ECO:0000313" key="2">
    <source>
        <dbReference type="EMBL" id="MCY9610616.1"/>
    </source>
</evidence>
<sequence>MSAGKDEQGKRRQIKCRGFRTEKEAAREISLLATLVSGKFK</sequence>
<dbReference type="RefSeq" id="WP_087441675.1">
    <property type="nucleotide sequence ID" value="NZ_CABMNB010000021.1"/>
</dbReference>
<feature type="domain" description="AP2-like integrase N-terminal" evidence="1">
    <location>
        <begin position="4"/>
        <end position="26"/>
    </location>
</feature>
<reference evidence="3 4" key="1">
    <citation type="submission" date="2019-07" db="EMBL/GenBank/DDBJ databases">
        <title>Paenibacillus thiaminolyticus NRRL B-4156.</title>
        <authorList>
            <person name="Hehnly C."/>
            <person name="Zhang L."/>
        </authorList>
    </citation>
    <scope>NUCLEOTIDE SEQUENCE [LARGE SCALE GENOMIC DNA]</scope>
    <source>
        <strain evidence="3 4">NRRL B-4156</strain>
    </source>
</reference>
<proteinExistence type="predicted"/>